<sequence length="85" mass="10278">MKTQRHSAEDRREQRRRALLHLHLENTEQLRDKLQQEIHSIDDKLQDLKIASNNVNFGLMQTYVEMLHSRQSLFRQLDSGKPRLW</sequence>
<name>A0ABN8EKM3_9GAMM</name>
<keyword evidence="1" id="KW-0175">Coiled coil</keyword>
<keyword evidence="3" id="KW-1185">Reference proteome</keyword>
<evidence type="ECO:0000313" key="2">
    <source>
        <dbReference type="EMBL" id="CAH0992897.1"/>
    </source>
</evidence>
<dbReference type="RefSeq" id="WP_237445584.1">
    <property type="nucleotide sequence ID" value="NZ_CAKLPX010000004.1"/>
</dbReference>
<gene>
    <name evidence="2" type="ORF">SIN8267_03035</name>
</gene>
<accession>A0ABN8EKM3</accession>
<protein>
    <submittedName>
        <fullName evidence="2">Uncharacterized protein</fullName>
    </submittedName>
</protein>
<evidence type="ECO:0000313" key="3">
    <source>
        <dbReference type="Proteomes" id="UP000838100"/>
    </source>
</evidence>
<dbReference type="EMBL" id="CAKLPX010000004">
    <property type="protein sequence ID" value="CAH0992897.1"/>
    <property type="molecule type" value="Genomic_DNA"/>
</dbReference>
<reference evidence="2" key="1">
    <citation type="submission" date="2021-12" db="EMBL/GenBank/DDBJ databases">
        <authorList>
            <person name="Rodrigo-Torres L."/>
            <person name="Arahal R. D."/>
            <person name="Lucena T."/>
        </authorList>
    </citation>
    <scope>NUCLEOTIDE SEQUENCE</scope>
    <source>
        <strain evidence="2">CECT 8267</strain>
    </source>
</reference>
<evidence type="ECO:0000256" key="1">
    <source>
        <dbReference type="SAM" id="Coils"/>
    </source>
</evidence>
<comment type="caution">
    <text evidence="2">The sequence shown here is derived from an EMBL/GenBank/DDBJ whole genome shotgun (WGS) entry which is preliminary data.</text>
</comment>
<organism evidence="2 3">
    <name type="scientific">Sinobacterium norvegicum</name>
    <dbReference type="NCBI Taxonomy" id="1641715"/>
    <lineage>
        <taxon>Bacteria</taxon>
        <taxon>Pseudomonadati</taxon>
        <taxon>Pseudomonadota</taxon>
        <taxon>Gammaproteobacteria</taxon>
        <taxon>Cellvibrionales</taxon>
        <taxon>Spongiibacteraceae</taxon>
        <taxon>Sinobacterium</taxon>
    </lineage>
</organism>
<feature type="coiled-coil region" evidence="1">
    <location>
        <begin position="17"/>
        <end position="51"/>
    </location>
</feature>
<dbReference type="Proteomes" id="UP000838100">
    <property type="component" value="Unassembled WGS sequence"/>
</dbReference>
<proteinExistence type="predicted"/>